<evidence type="ECO:0000313" key="12">
    <source>
        <dbReference type="EMBL" id="CAF99637.1"/>
    </source>
</evidence>
<dbReference type="PANTHER" id="PTHR10225:SF2">
    <property type="entry name" value="LYMPHATIC VESSEL ENDOTHELIAL HYALURONIC ACID RECEPTOR 1"/>
    <property type="match status" value="1"/>
</dbReference>
<evidence type="ECO:0000256" key="2">
    <source>
        <dbReference type="ARBA" id="ARBA00022692"/>
    </source>
</evidence>
<comment type="subcellular location">
    <subcellularLocation>
        <location evidence="1">Membrane</location>
        <topology evidence="1">Single-pass membrane protein</topology>
    </subcellularLocation>
</comment>
<dbReference type="PRINTS" id="PR01265">
    <property type="entry name" value="LINKMODULE"/>
</dbReference>
<keyword evidence="5" id="KW-0472">Membrane</keyword>
<dbReference type="PROSITE" id="PS50963">
    <property type="entry name" value="LINK_2"/>
    <property type="match status" value="1"/>
</dbReference>
<keyword evidence="8" id="KW-0325">Glycoprotein</keyword>
<dbReference type="KEGG" id="tng:GSTEN00017784G001"/>
<dbReference type="PROSITE" id="PS01241">
    <property type="entry name" value="LINK_1"/>
    <property type="match status" value="1"/>
</dbReference>
<evidence type="ECO:0000256" key="1">
    <source>
        <dbReference type="ARBA" id="ARBA00004167"/>
    </source>
</evidence>
<keyword evidence="4" id="KW-1133">Transmembrane helix</keyword>
<sequence>MKKLWFCIASVLSVAGVVCDIRVFPAENQSVAGVFQVGLLSGLDQLQYAFNASEARRMCAALGVTIASKAQVTEALHRGLETCRFGWTDENLAVIPRNKALVGCGQNKTGLVTWRASAGRKFDVFCFNETDAAAQMRTTTDSPWQFQCFLRAH</sequence>
<evidence type="ECO:0000256" key="7">
    <source>
        <dbReference type="ARBA" id="ARBA00023170"/>
    </source>
</evidence>
<name>Q4SI95_TETNG</name>
<feature type="chain" id="PRO_5004244003" evidence="10">
    <location>
        <begin position="20"/>
        <end position="153"/>
    </location>
</feature>
<keyword evidence="3 10" id="KW-0732">Signal</keyword>
<dbReference type="InterPro" id="IPR016186">
    <property type="entry name" value="C-type_lectin-like/link_sf"/>
</dbReference>
<dbReference type="Pfam" id="PF00193">
    <property type="entry name" value="Xlink"/>
    <property type="match status" value="1"/>
</dbReference>
<feature type="signal peptide" evidence="10">
    <location>
        <begin position="1"/>
        <end position="19"/>
    </location>
</feature>
<dbReference type="GO" id="GO:0005540">
    <property type="term" value="F:hyaluronic acid binding"/>
    <property type="evidence" value="ECO:0007669"/>
    <property type="project" value="InterPro"/>
</dbReference>
<dbReference type="InterPro" id="IPR043210">
    <property type="entry name" value="CD44_antigen-like"/>
</dbReference>
<feature type="domain" description="Link" evidence="11">
    <location>
        <begin position="33"/>
        <end position="128"/>
    </location>
</feature>
<dbReference type="GO" id="GO:0005886">
    <property type="term" value="C:plasma membrane"/>
    <property type="evidence" value="ECO:0007669"/>
    <property type="project" value="TreeGrafter"/>
</dbReference>
<dbReference type="GO" id="GO:0007155">
    <property type="term" value="P:cell adhesion"/>
    <property type="evidence" value="ECO:0007669"/>
    <property type="project" value="InterPro"/>
</dbReference>
<proteinExistence type="predicted"/>
<evidence type="ECO:0000256" key="3">
    <source>
        <dbReference type="ARBA" id="ARBA00022729"/>
    </source>
</evidence>
<dbReference type="GO" id="GO:0004888">
    <property type="term" value="F:transmembrane signaling receptor activity"/>
    <property type="evidence" value="ECO:0007669"/>
    <property type="project" value="TreeGrafter"/>
</dbReference>
<keyword evidence="2" id="KW-0812">Transmembrane</keyword>
<keyword evidence="7" id="KW-0675">Receptor</keyword>
<dbReference type="EMBL" id="CAAE01014581">
    <property type="protein sequence ID" value="CAF99637.1"/>
    <property type="molecule type" value="Genomic_DNA"/>
</dbReference>
<dbReference type="InterPro" id="IPR016187">
    <property type="entry name" value="CTDL_fold"/>
</dbReference>
<dbReference type="PANTHER" id="PTHR10225">
    <property type="entry name" value="HYALURONAN RECEPTOR"/>
    <property type="match status" value="1"/>
</dbReference>
<evidence type="ECO:0000256" key="4">
    <source>
        <dbReference type="ARBA" id="ARBA00022989"/>
    </source>
</evidence>
<dbReference type="SUPFAM" id="SSF56436">
    <property type="entry name" value="C-type lectin-like"/>
    <property type="match status" value="1"/>
</dbReference>
<dbReference type="AlphaFoldDB" id="Q4SI95"/>
<dbReference type="OrthoDB" id="9938473at2759"/>
<comment type="caution">
    <text evidence="9">Lacks conserved residue(s) required for the propagation of feature annotation.</text>
</comment>
<evidence type="ECO:0000259" key="11">
    <source>
        <dbReference type="PROSITE" id="PS50963"/>
    </source>
</evidence>
<organism evidence="12">
    <name type="scientific">Tetraodon nigroviridis</name>
    <name type="common">Spotted green pufferfish</name>
    <name type="synonym">Chelonodon nigroviridis</name>
    <dbReference type="NCBI Taxonomy" id="99883"/>
    <lineage>
        <taxon>Eukaryota</taxon>
        <taxon>Metazoa</taxon>
        <taxon>Chordata</taxon>
        <taxon>Craniata</taxon>
        <taxon>Vertebrata</taxon>
        <taxon>Euteleostomi</taxon>
        <taxon>Actinopterygii</taxon>
        <taxon>Neopterygii</taxon>
        <taxon>Teleostei</taxon>
        <taxon>Neoteleostei</taxon>
        <taxon>Acanthomorphata</taxon>
        <taxon>Eupercaria</taxon>
        <taxon>Tetraodontiformes</taxon>
        <taxon>Tetradontoidea</taxon>
        <taxon>Tetraodontidae</taxon>
        <taxon>Tetraodon</taxon>
    </lineage>
</organism>
<evidence type="ECO:0000256" key="6">
    <source>
        <dbReference type="ARBA" id="ARBA00023157"/>
    </source>
</evidence>
<dbReference type="InterPro" id="IPR000538">
    <property type="entry name" value="Link_dom"/>
</dbReference>
<dbReference type="Gene3D" id="3.10.100.10">
    <property type="entry name" value="Mannose-Binding Protein A, subunit A"/>
    <property type="match status" value="1"/>
</dbReference>
<accession>Q4SI95</accession>
<keyword evidence="6 9" id="KW-1015">Disulfide bond</keyword>
<protein>
    <submittedName>
        <fullName evidence="12">(spotted green pufferfish) hypothetical protein</fullName>
    </submittedName>
</protein>
<comment type="caution">
    <text evidence="12">The sequence shown here is derived from an EMBL/GenBank/DDBJ whole genome shotgun (WGS) entry which is preliminary data.</text>
</comment>
<evidence type="ECO:0000256" key="9">
    <source>
        <dbReference type="PROSITE-ProRule" id="PRU00323"/>
    </source>
</evidence>
<evidence type="ECO:0000256" key="8">
    <source>
        <dbReference type="ARBA" id="ARBA00023180"/>
    </source>
</evidence>
<gene>
    <name evidence="12" type="ORF">GSTENG00017784001</name>
</gene>
<dbReference type="SMART" id="SM00445">
    <property type="entry name" value="LINK"/>
    <property type="match status" value="1"/>
</dbReference>
<reference evidence="12" key="2">
    <citation type="submission" date="2004-02" db="EMBL/GenBank/DDBJ databases">
        <authorList>
            <consortium name="Genoscope"/>
            <consortium name="Whitehead Institute Centre for Genome Research"/>
        </authorList>
    </citation>
    <scope>NUCLEOTIDE SEQUENCE</scope>
</reference>
<evidence type="ECO:0000256" key="5">
    <source>
        <dbReference type="ARBA" id="ARBA00023136"/>
    </source>
</evidence>
<reference evidence="12" key="1">
    <citation type="journal article" date="2004" name="Nature">
        <title>Genome duplication in the teleost fish Tetraodon nigroviridis reveals the early vertebrate proto-karyotype.</title>
        <authorList>
            <person name="Jaillon O."/>
            <person name="Aury J.-M."/>
            <person name="Brunet F."/>
            <person name="Petit J.-L."/>
            <person name="Stange-Thomann N."/>
            <person name="Mauceli E."/>
            <person name="Bouneau L."/>
            <person name="Fischer C."/>
            <person name="Ozouf-Costaz C."/>
            <person name="Bernot A."/>
            <person name="Nicaud S."/>
            <person name="Jaffe D."/>
            <person name="Fisher S."/>
            <person name="Lutfalla G."/>
            <person name="Dossat C."/>
            <person name="Segurens B."/>
            <person name="Dasilva C."/>
            <person name="Salanoubat M."/>
            <person name="Levy M."/>
            <person name="Boudet N."/>
            <person name="Castellano S."/>
            <person name="Anthouard V."/>
            <person name="Jubin C."/>
            <person name="Castelli V."/>
            <person name="Katinka M."/>
            <person name="Vacherie B."/>
            <person name="Biemont C."/>
            <person name="Skalli Z."/>
            <person name="Cattolico L."/>
            <person name="Poulain J."/>
            <person name="De Berardinis V."/>
            <person name="Cruaud C."/>
            <person name="Duprat S."/>
            <person name="Brottier P."/>
            <person name="Coutanceau J.-P."/>
            <person name="Gouzy J."/>
            <person name="Parra G."/>
            <person name="Lardier G."/>
            <person name="Chapple C."/>
            <person name="McKernan K.J."/>
            <person name="McEwan P."/>
            <person name="Bosak S."/>
            <person name="Kellis M."/>
            <person name="Volff J.-N."/>
            <person name="Guigo R."/>
            <person name="Zody M.C."/>
            <person name="Mesirov J."/>
            <person name="Lindblad-Toh K."/>
            <person name="Birren B."/>
            <person name="Nusbaum C."/>
            <person name="Kahn D."/>
            <person name="Robinson-Rechavi M."/>
            <person name="Laudet V."/>
            <person name="Schachter V."/>
            <person name="Quetier F."/>
            <person name="Saurin W."/>
            <person name="Scarpelli C."/>
            <person name="Wincker P."/>
            <person name="Lander E.S."/>
            <person name="Weissenbach J."/>
            <person name="Roest Crollius H."/>
        </authorList>
    </citation>
    <scope>NUCLEOTIDE SEQUENCE [LARGE SCALE GENOMIC DNA]</scope>
</reference>
<evidence type="ECO:0000256" key="10">
    <source>
        <dbReference type="SAM" id="SignalP"/>
    </source>
</evidence>
<feature type="disulfide bond" evidence="9">
    <location>
        <begin position="83"/>
        <end position="104"/>
    </location>
</feature>